<proteinExistence type="predicted"/>
<dbReference type="AlphaFoldDB" id="Q8KPQ1"/>
<dbReference type="EMBL" id="AY120853">
    <property type="protein sequence ID" value="AAM82719.1"/>
    <property type="molecule type" value="Genomic_DNA"/>
</dbReference>
<reference evidence="2" key="1">
    <citation type="submission" date="2002-06" db="EMBL/GenBank/DDBJ databases">
        <title>Synechococcus elongatus PCC7942 cosmid 7G3.</title>
        <authorList>
            <person name="Holtman C.K."/>
            <person name="Sandoval P."/>
            <person name="Chen Y."/>
            <person name="Socias T."/>
            <person name="Mohler B.J."/>
            <person name="McMurtry S."/>
            <person name="Gonzalez A."/>
            <person name="Salinas I."/>
            <person name="Golden S.S."/>
            <person name="Youderian P."/>
        </authorList>
    </citation>
    <scope>NUCLEOTIDE SEQUENCE</scope>
    <source>
        <strain evidence="2">PCC 7492</strain>
    </source>
</reference>
<name>Q8KPQ1_SYNE7</name>
<feature type="region of interest" description="Disordered" evidence="1">
    <location>
        <begin position="1"/>
        <end position="26"/>
    </location>
</feature>
<evidence type="ECO:0000313" key="2">
    <source>
        <dbReference type="EMBL" id="AAM82719.1"/>
    </source>
</evidence>
<gene>
    <name evidence="2" type="primary">SEF0044</name>
</gene>
<organism evidence="2">
    <name type="scientific">Synechococcus elongatus (strain ATCC 33912 / PCC 7942 / FACHB-805)</name>
    <name type="common">Anacystis nidulans R2</name>
    <dbReference type="NCBI Taxonomy" id="1140"/>
    <lineage>
        <taxon>Bacteria</taxon>
        <taxon>Bacillati</taxon>
        <taxon>Cyanobacteriota</taxon>
        <taxon>Cyanophyceae</taxon>
        <taxon>Synechococcales</taxon>
        <taxon>Synechococcaceae</taxon>
        <taxon>Synechococcus</taxon>
    </lineage>
</organism>
<accession>Q8KPQ1</accession>
<sequence length="57" mass="6425">MIAHPHTHALGASTPPAPPQQDGRWDLIGRSHTSQLVDLSERSRGLSKFKRWVEVRI</sequence>
<evidence type="ECO:0000256" key="1">
    <source>
        <dbReference type="SAM" id="MobiDB-lite"/>
    </source>
</evidence>
<protein>
    <submittedName>
        <fullName evidence="2">Transferrin variant A-like protein</fullName>
    </submittedName>
</protein>